<evidence type="ECO:0000256" key="6">
    <source>
        <dbReference type="PROSITE-ProRule" id="PRU00283"/>
    </source>
</evidence>
<dbReference type="PROSITE" id="PS00411">
    <property type="entry name" value="KINESIN_MOTOR_1"/>
    <property type="match status" value="1"/>
</dbReference>
<feature type="binding site" evidence="6">
    <location>
        <begin position="299"/>
        <end position="306"/>
    </location>
    <ligand>
        <name>ATP</name>
        <dbReference type="ChEBI" id="CHEBI:30616"/>
    </ligand>
</feature>
<dbReference type="PANTHER" id="PTHR47972:SF45">
    <property type="entry name" value="PROTEIN CLARET SEGREGATIONAL"/>
    <property type="match status" value="1"/>
</dbReference>
<accession>A0ABQ7I1V6</accession>
<keyword evidence="4 6" id="KW-0067">ATP-binding</keyword>
<feature type="coiled-coil region" evidence="8">
    <location>
        <begin position="76"/>
        <end position="227"/>
    </location>
</feature>
<keyword evidence="2 7" id="KW-0493">Microtubule</keyword>
<dbReference type="Pfam" id="PF00225">
    <property type="entry name" value="Kinesin"/>
    <property type="match status" value="1"/>
</dbReference>
<proteinExistence type="inferred from homology"/>
<gene>
    <name evidence="10" type="primary">KIN14M</name>
    <name evidence="10" type="ORF">TCON_0439</name>
</gene>
<evidence type="ECO:0000313" key="10">
    <source>
        <dbReference type="EMBL" id="KAF7684368.1"/>
    </source>
</evidence>
<evidence type="ECO:0000256" key="3">
    <source>
        <dbReference type="ARBA" id="ARBA00022741"/>
    </source>
</evidence>
<protein>
    <recommendedName>
        <fullName evidence="7">Kinesin-like protein</fullName>
    </recommendedName>
</protein>
<sequence length="560" mass="64953">MVMSKNESSKTLNKRLDEMETICKEIKSKLHASNEPTLKINSIIEECDDDKCNNGYLCEHQNGFKRSKEKEMENFIGELTSRLINSEKELREWKTKAEKLKLEIVILKDNIDNVKISNGDDGCHNTEEALALQEKIKNLEHIIEQERTIYQKDIETHKSHEIELNNQLNKFKLLISNYEETIREYKIKEETNKLQTNNLILHYEEKIKEYKSREKTLKNEISDLKGSIRVFCRIRNEDDMFLYSHNCETIDIKGNERNYIFSFDKIFDSSNSQADIYYEISFLIHSALEGYKTCIFAYGQTGSGKTYTMEGTRSSPGIIPRTASEIFHNLNEMKGDGWKSEISISYFEIYNEEIKDLLTNENLSEENDINRRITKCEIKHDQDETTVTNIKYLKITTESELLQILNQASYKRSKGATECNDKSSRSHSVFTIQIKLENGTEVRKGVINLIDLAGSERLNESKATGERLKETQNINKSLSSLGNVITAISRNEGFIPFRDSKLTYYLKNYLSNNSKMLMIVNISTRQCHLNETLCSLRFAQKVSECKLGKASKNIIKRYKI</sequence>
<evidence type="ECO:0000256" key="8">
    <source>
        <dbReference type="SAM" id="Coils"/>
    </source>
</evidence>
<evidence type="ECO:0000259" key="9">
    <source>
        <dbReference type="PROSITE" id="PS50067"/>
    </source>
</evidence>
<evidence type="ECO:0000256" key="7">
    <source>
        <dbReference type="RuleBase" id="RU000394"/>
    </source>
</evidence>
<keyword evidence="5 6" id="KW-0505">Motor protein</keyword>
<dbReference type="InterPro" id="IPR001752">
    <property type="entry name" value="Kinesin_motor_dom"/>
</dbReference>
<keyword evidence="11" id="KW-1185">Reference proteome</keyword>
<evidence type="ECO:0000256" key="1">
    <source>
        <dbReference type="ARBA" id="ARBA00010899"/>
    </source>
</evidence>
<dbReference type="PANTHER" id="PTHR47972">
    <property type="entry name" value="KINESIN-LIKE PROTEIN KLP-3"/>
    <property type="match status" value="1"/>
</dbReference>
<reference evidence="10 11" key="1">
    <citation type="submission" date="2019-01" db="EMBL/GenBank/DDBJ databases">
        <title>Genomes sequencing and comparative genomics of infectious freshwater microsporidia, Cucumispora dikerogammari and Thelohania contejeani.</title>
        <authorList>
            <person name="Cormier A."/>
            <person name="Giraud I."/>
            <person name="Wattier R."/>
            <person name="Teixeira M."/>
            <person name="Grandjean F."/>
            <person name="Rigaud T."/>
            <person name="Cordaux R."/>
        </authorList>
    </citation>
    <scope>NUCLEOTIDE SEQUENCE [LARGE SCALE GENOMIC DNA]</scope>
    <source>
        <strain evidence="10">T1</strain>
        <tissue evidence="10">Spores</tissue>
    </source>
</reference>
<evidence type="ECO:0000256" key="5">
    <source>
        <dbReference type="ARBA" id="ARBA00023175"/>
    </source>
</evidence>
<dbReference type="PRINTS" id="PR00380">
    <property type="entry name" value="KINESINHEAVY"/>
</dbReference>
<dbReference type="InterPro" id="IPR027417">
    <property type="entry name" value="P-loop_NTPase"/>
</dbReference>
<evidence type="ECO:0000256" key="4">
    <source>
        <dbReference type="ARBA" id="ARBA00022840"/>
    </source>
</evidence>
<dbReference type="PROSITE" id="PS50067">
    <property type="entry name" value="KINESIN_MOTOR_2"/>
    <property type="match status" value="1"/>
</dbReference>
<dbReference type="SUPFAM" id="SSF52540">
    <property type="entry name" value="P-loop containing nucleoside triphosphate hydrolases"/>
    <property type="match status" value="1"/>
</dbReference>
<dbReference type="Proteomes" id="UP001516464">
    <property type="component" value="Unassembled WGS sequence"/>
</dbReference>
<organism evidence="10 11">
    <name type="scientific">Astathelohania contejeani</name>
    <dbReference type="NCBI Taxonomy" id="164912"/>
    <lineage>
        <taxon>Eukaryota</taxon>
        <taxon>Fungi</taxon>
        <taxon>Fungi incertae sedis</taxon>
        <taxon>Microsporidia</taxon>
        <taxon>Astathelohaniidae</taxon>
        <taxon>Astathelohania</taxon>
    </lineage>
</organism>
<evidence type="ECO:0000256" key="2">
    <source>
        <dbReference type="ARBA" id="ARBA00022701"/>
    </source>
</evidence>
<dbReference type="SMART" id="SM00129">
    <property type="entry name" value="KISc"/>
    <property type="match status" value="1"/>
</dbReference>
<comment type="caution">
    <text evidence="10">The sequence shown here is derived from an EMBL/GenBank/DDBJ whole genome shotgun (WGS) entry which is preliminary data.</text>
</comment>
<dbReference type="InterPro" id="IPR019821">
    <property type="entry name" value="Kinesin_motor_CS"/>
</dbReference>
<dbReference type="InterPro" id="IPR027640">
    <property type="entry name" value="Kinesin-like_fam"/>
</dbReference>
<evidence type="ECO:0000313" key="11">
    <source>
        <dbReference type="Proteomes" id="UP001516464"/>
    </source>
</evidence>
<keyword evidence="8" id="KW-0175">Coiled coil</keyword>
<dbReference type="EMBL" id="SBIQ01000016">
    <property type="protein sequence ID" value="KAF7684368.1"/>
    <property type="molecule type" value="Genomic_DNA"/>
</dbReference>
<dbReference type="InterPro" id="IPR036961">
    <property type="entry name" value="Kinesin_motor_dom_sf"/>
</dbReference>
<dbReference type="Gene3D" id="3.40.850.10">
    <property type="entry name" value="Kinesin motor domain"/>
    <property type="match status" value="1"/>
</dbReference>
<feature type="domain" description="Kinesin motor" evidence="9">
    <location>
        <begin position="227"/>
        <end position="545"/>
    </location>
</feature>
<name>A0ABQ7I1V6_9MICR</name>
<comment type="similarity">
    <text evidence="1">Belongs to the TRAFAC class myosin-kinesin ATPase superfamily. Kinesin family. KIN-14 subfamily.</text>
</comment>
<keyword evidence="3 6" id="KW-0547">Nucleotide-binding</keyword>